<evidence type="ECO:0000256" key="1">
    <source>
        <dbReference type="ARBA" id="ARBA00004496"/>
    </source>
</evidence>
<proteinExistence type="inferred from homology"/>
<dbReference type="InterPro" id="IPR002813">
    <property type="entry name" value="Arg_biosynth_ArgJ"/>
</dbReference>
<evidence type="ECO:0000256" key="8">
    <source>
        <dbReference type="ARBA" id="ARBA00022813"/>
    </source>
</evidence>
<dbReference type="Proteomes" id="UP000185655">
    <property type="component" value="Unassembled WGS sequence"/>
</dbReference>
<evidence type="ECO:0000313" key="14">
    <source>
        <dbReference type="Proteomes" id="UP000185655"/>
    </source>
</evidence>
<evidence type="ECO:0000313" key="12">
    <source>
        <dbReference type="EMBL" id="PCS04349.1"/>
    </source>
</evidence>
<dbReference type="EMBL" id="FPKS01000001">
    <property type="protein sequence ID" value="SFZ70274.1"/>
    <property type="molecule type" value="Genomic_DNA"/>
</dbReference>
<comment type="pathway">
    <text evidence="11">Amino-acid biosynthesis; L-arginine biosynthesis; N(2)-acetyl-L-ornithine from L-glutamate: step 1/4.</text>
</comment>
<evidence type="ECO:0000313" key="13">
    <source>
        <dbReference type="EMBL" id="SFZ70274.1"/>
    </source>
</evidence>
<feature type="binding site" evidence="11">
    <location>
        <position position="176"/>
    </location>
    <ligand>
        <name>substrate</name>
    </ligand>
</feature>
<dbReference type="Gene3D" id="3.60.70.12">
    <property type="entry name" value="L-amino peptidase D-ALA esterase/amidase"/>
    <property type="match status" value="1"/>
</dbReference>
<dbReference type="InterPro" id="IPR042195">
    <property type="entry name" value="ArgJ_beta_C"/>
</dbReference>
<organism evidence="13 14">
    <name type="scientific">Pseudolactococcus chungangensis CAU 28 = DSM 22330</name>
    <dbReference type="NCBI Taxonomy" id="1122154"/>
    <lineage>
        <taxon>Bacteria</taxon>
        <taxon>Bacillati</taxon>
        <taxon>Bacillota</taxon>
        <taxon>Bacilli</taxon>
        <taxon>Lactobacillales</taxon>
        <taxon>Streptococcaceae</taxon>
        <taxon>Pseudolactococcus</taxon>
    </lineage>
</organism>
<dbReference type="EC" id="2.3.1.35" evidence="11"/>
<evidence type="ECO:0000256" key="7">
    <source>
        <dbReference type="ARBA" id="ARBA00022679"/>
    </source>
</evidence>
<feature type="active site" description="Nucleophile" evidence="11">
    <location>
        <position position="187"/>
    </location>
</feature>
<evidence type="ECO:0000256" key="9">
    <source>
        <dbReference type="ARBA" id="ARBA00023268"/>
    </source>
</evidence>
<dbReference type="GO" id="GO:0006592">
    <property type="term" value="P:ornithine biosynthetic process"/>
    <property type="evidence" value="ECO:0007669"/>
    <property type="project" value="TreeGrafter"/>
</dbReference>
<feature type="site" description="Involved in the stabilization of negative charge on the oxyanion by the formation of the oxyanion hole" evidence="11">
    <location>
        <position position="115"/>
    </location>
</feature>
<evidence type="ECO:0000256" key="6">
    <source>
        <dbReference type="ARBA" id="ARBA00022605"/>
    </source>
</evidence>
<accession>A0A1K2H406</accession>
<keyword evidence="4 11" id="KW-0963">Cytoplasm</keyword>
<evidence type="ECO:0000313" key="15">
    <source>
        <dbReference type="Proteomes" id="UP000218979"/>
    </source>
</evidence>
<dbReference type="EMBL" id="JXJT01000003">
    <property type="protein sequence ID" value="PCS04349.1"/>
    <property type="molecule type" value="Genomic_DNA"/>
</dbReference>
<feature type="binding site" evidence="11">
    <location>
        <position position="394"/>
    </location>
    <ligand>
        <name>substrate</name>
    </ligand>
</feature>
<sequence length="399" mass="41977">MTKFKAIKGNIASPKGFMADAIHAELKFQKLDLGLILSEVPAAVAGVFTTNKVAAAPIDLDKAVVAGGVAQAIIVNSAIANAVTGDEGNTNAKKTQRLLAEKFDLNPNHVAVCSTGVIGKQLPMDKIALGISKLSAENGHANGFAEAILTTDLVTKEVTYEVEIAGKTVTVAGVCKGSGMIHPNMATMLGFITTDAKIAQPLLQNMLSEIIETTFNQITVDGDTSTNDTVLVMANGQADNSEILVDTADYDTFKAVLAIVCQDLAKKIAADGEGATKLIEVNVTGAPDELSARLIAKQIVGSSLVKTAIFGADPNWGRVISAIGQVAPFEVPDIELEIQGDLVLLHSTPVDFDQAELSEKLKEKVVVIDADLNNGTQTGTAWGCDLTYKYVEINALYHS</sequence>
<keyword evidence="6 11" id="KW-0028">Amino-acid biosynthesis</keyword>
<gene>
    <name evidence="11" type="primary">argJ</name>
    <name evidence="12" type="ORF">RR45_GL001283</name>
    <name evidence="13" type="ORF">SAMN02746068_00150</name>
</gene>
<keyword evidence="5 11" id="KW-0055">Arginine biosynthesis</keyword>
<dbReference type="PANTHER" id="PTHR23100:SF0">
    <property type="entry name" value="ARGININE BIOSYNTHESIS BIFUNCTIONAL PROTEIN ARGJ, MITOCHONDRIAL"/>
    <property type="match status" value="1"/>
</dbReference>
<dbReference type="CDD" id="cd02152">
    <property type="entry name" value="OAT"/>
    <property type="match status" value="1"/>
</dbReference>
<dbReference type="NCBIfam" id="TIGR00120">
    <property type="entry name" value="ArgJ"/>
    <property type="match status" value="1"/>
</dbReference>
<evidence type="ECO:0000256" key="3">
    <source>
        <dbReference type="ARBA" id="ARBA00011475"/>
    </source>
</evidence>
<comment type="subcellular location">
    <subcellularLocation>
        <location evidence="1 11">Cytoplasm</location>
    </subcellularLocation>
</comment>
<dbReference type="STRING" id="1122154.SAMN02746068_00150"/>
<dbReference type="GO" id="GO:0004358">
    <property type="term" value="F:L-glutamate N-acetyltransferase activity, acting on acetyl-L-ornithine as donor"/>
    <property type="evidence" value="ECO:0007669"/>
    <property type="project" value="UniProtKB-UniRule"/>
</dbReference>
<evidence type="ECO:0000256" key="5">
    <source>
        <dbReference type="ARBA" id="ARBA00022571"/>
    </source>
</evidence>
<comment type="subunit">
    <text evidence="3 11">Heterotetramer of two alpha and two beta chains.</text>
</comment>
<reference evidence="13 14" key="2">
    <citation type="submission" date="2016-11" db="EMBL/GenBank/DDBJ databases">
        <authorList>
            <person name="Jaros S."/>
            <person name="Januszkiewicz K."/>
            <person name="Wedrychowicz H."/>
        </authorList>
    </citation>
    <scope>NUCLEOTIDE SEQUENCE [LARGE SCALE GENOMIC DNA]</scope>
    <source>
        <strain evidence="13 14">DSM 22330</strain>
    </source>
</reference>
<evidence type="ECO:0000256" key="10">
    <source>
        <dbReference type="ARBA" id="ARBA00023315"/>
    </source>
</evidence>
<feature type="binding site" evidence="11">
    <location>
        <position position="273"/>
    </location>
    <ligand>
        <name>substrate</name>
    </ligand>
</feature>
<name>A0A1K2H406_9LACT</name>
<dbReference type="UniPathway" id="UPA00068">
    <property type="reaction ID" value="UER00106"/>
</dbReference>
<dbReference type="NCBIfam" id="NF003802">
    <property type="entry name" value="PRK05388.1"/>
    <property type="match status" value="1"/>
</dbReference>
<feature type="site" description="Involved in the stabilization of negative charge on the oxyanion by the formation of the oxyanion hole" evidence="11">
    <location>
        <position position="116"/>
    </location>
</feature>
<evidence type="ECO:0000256" key="11">
    <source>
        <dbReference type="HAMAP-Rule" id="MF_01106"/>
    </source>
</evidence>
<dbReference type="InterPro" id="IPR016117">
    <property type="entry name" value="ArgJ-like_dom_sf"/>
</dbReference>
<dbReference type="Pfam" id="PF01960">
    <property type="entry name" value="ArgJ"/>
    <property type="match status" value="1"/>
</dbReference>
<dbReference type="HAMAP" id="MF_01106">
    <property type="entry name" value="ArgJ"/>
    <property type="match status" value="1"/>
</dbReference>
<protein>
    <recommendedName>
        <fullName evidence="11">Arginine biosynthesis bifunctional protein ArgJ</fullName>
    </recommendedName>
    <domain>
        <recommendedName>
            <fullName evidence="11">Glutamate N-acetyltransferase</fullName>
            <ecNumber evidence="11">2.3.1.35</ecNumber>
        </recommendedName>
        <alternativeName>
            <fullName evidence="11">Ornithine acetyltransferase</fullName>
            <shortName evidence="11">OATase</shortName>
        </alternativeName>
        <alternativeName>
            <fullName evidence="11">Ornithine transacetylase</fullName>
        </alternativeName>
    </domain>
    <domain>
        <recommendedName>
            <fullName evidence="11">Amino-acid acetyltransferase</fullName>
            <ecNumber evidence="11">2.3.1.1</ecNumber>
        </recommendedName>
        <alternativeName>
            <fullName evidence="11">N-acetylglutamate synthase</fullName>
            <shortName evidence="11">AGSase</shortName>
        </alternativeName>
    </domain>
    <component>
        <recommendedName>
            <fullName evidence="11">Arginine biosynthesis bifunctional protein ArgJ alpha chain</fullName>
        </recommendedName>
    </component>
    <component>
        <recommendedName>
            <fullName evidence="11">Arginine biosynthesis bifunctional protein ArgJ beta chain</fullName>
        </recommendedName>
    </component>
</protein>
<comment type="pathway">
    <text evidence="11">Amino-acid biosynthesis; L-arginine biosynthesis; L-ornithine and N-acetyl-L-glutamate from L-glutamate and N(2)-acetyl-L-ornithine (cyclic): step 1/1.</text>
</comment>
<dbReference type="Gene3D" id="3.10.20.340">
    <property type="entry name" value="ArgJ beta chain, C-terminal domain"/>
    <property type="match status" value="1"/>
</dbReference>
<dbReference type="SUPFAM" id="SSF56266">
    <property type="entry name" value="DmpA/ArgJ-like"/>
    <property type="match status" value="1"/>
</dbReference>
<dbReference type="AlphaFoldDB" id="A0A1K2H406"/>
<dbReference type="PANTHER" id="PTHR23100">
    <property type="entry name" value="ARGININE BIOSYNTHESIS BIFUNCTIONAL PROTEIN ARGJ"/>
    <property type="match status" value="1"/>
</dbReference>
<comment type="function">
    <text evidence="11">Catalyzes two activities which are involved in the cyclic version of arginine biosynthesis: the synthesis of N-acetylglutamate from glutamate and acetyl-CoA as the acetyl donor, and of ornithine by transacetylation between N(2)-acetylornithine and glutamate.</text>
</comment>
<dbReference type="RefSeq" id="WP_031365664.1">
    <property type="nucleotide sequence ID" value="NZ_FPKS01000001.1"/>
</dbReference>
<keyword evidence="8 11" id="KW-0068">Autocatalytic cleavage</keyword>
<dbReference type="Proteomes" id="UP000218979">
    <property type="component" value="Unassembled WGS sequence"/>
</dbReference>
<evidence type="ECO:0000256" key="2">
    <source>
        <dbReference type="ARBA" id="ARBA00006774"/>
    </source>
</evidence>
<dbReference type="FunFam" id="3.10.20.340:FF:000003">
    <property type="entry name" value="Arginine biosynthesis bifunctional protein ArgJ"/>
    <property type="match status" value="1"/>
</dbReference>
<feature type="binding site" evidence="11">
    <location>
        <position position="150"/>
    </location>
    <ligand>
        <name>substrate</name>
    </ligand>
</feature>
<feature type="chain" id="PRO_5023517965" description="Arginine biosynthesis bifunctional protein ArgJ beta chain" evidence="11">
    <location>
        <begin position="187"/>
        <end position="399"/>
    </location>
</feature>
<feature type="site" description="Cleavage; by autolysis" evidence="11">
    <location>
        <begin position="186"/>
        <end position="187"/>
    </location>
</feature>
<dbReference type="GO" id="GO:0006526">
    <property type="term" value="P:L-arginine biosynthetic process"/>
    <property type="evidence" value="ECO:0007669"/>
    <property type="project" value="UniProtKB-UniRule"/>
</dbReference>
<comment type="catalytic activity">
    <reaction evidence="11">
        <text>N(2)-acetyl-L-ornithine + L-glutamate = N-acetyl-L-glutamate + L-ornithine</text>
        <dbReference type="Rhea" id="RHEA:15349"/>
        <dbReference type="ChEBI" id="CHEBI:29985"/>
        <dbReference type="ChEBI" id="CHEBI:44337"/>
        <dbReference type="ChEBI" id="CHEBI:46911"/>
        <dbReference type="ChEBI" id="CHEBI:57805"/>
        <dbReference type="EC" id="2.3.1.35"/>
    </reaction>
</comment>
<comment type="catalytic activity">
    <reaction evidence="11">
        <text>L-glutamate + acetyl-CoA = N-acetyl-L-glutamate + CoA + H(+)</text>
        <dbReference type="Rhea" id="RHEA:24292"/>
        <dbReference type="ChEBI" id="CHEBI:15378"/>
        <dbReference type="ChEBI" id="CHEBI:29985"/>
        <dbReference type="ChEBI" id="CHEBI:44337"/>
        <dbReference type="ChEBI" id="CHEBI:57287"/>
        <dbReference type="ChEBI" id="CHEBI:57288"/>
        <dbReference type="EC" id="2.3.1.1"/>
    </reaction>
</comment>
<feature type="binding site" evidence="11">
    <location>
        <position position="187"/>
    </location>
    <ligand>
        <name>substrate</name>
    </ligand>
</feature>
<reference evidence="12 15" key="1">
    <citation type="submission" date="2014-12" db="EMBL/GenBank/DDBJ databases">
        <title>Draft genome sequences of 10 type strains of Lactococcus.</title>
        <authorList>
            <person name="Sun Z."/>
            <person name="Zhong Z."/>
            <person name="Liu W."/>
            <person name="Zhang W."/>
            <person name="Zhang H."/>
        </authorList>
    </citation>
    <scope>NUCLEOTIDE SEQUENCE [LARGE SCALE GENOMIC DNA]</scope>
    <source>
        <strain evidence="12 15">DSM 22330</strain>
    </source>
</reference>
<dbReference type="EC" id="2.3.1.1" evidence="11"/>
<dbReference type="OrthoDB" id="9804242at2"/>
<feature type="chain" id="PRO_5023517964" description="Arginine biosynthesis bifunctional protein ArgJ alpha chain" evidence="11">
    <location>
        <begin position="1"/>
        <end position="186"/>
    </location>
</feature>
<feature type="binding site" evidence="11">
    <location>
        <position position="399"/>
    </location>
    <ligand>
        <name>substrate</name>
    </ligand>
</feature>
<keyword evidence="10 11" id="KW-0012">Acyltransferase</keyword>
<keyword evidence="7 11" id="KW-0808">Transferase</keyword>
<dbReference type="GO" id="GO:0005737">
    <property type="term" value="C:cytoplasm"/>
    <property type="evidence" value="ECO:0007669"/>
    <property type="project" value="UniProtKB-SubCell"/>
</dbReference>
<dbReference type="FunFam" id="3.60.70.12:FF:000001">
    <property type="entry name" value="Arginine biosynthesis bifunctional protein ArgJ, chloroplastic"/>
    <property type="match status" value="1"/>
</dbReference>
<evidence type="ECO:0000256" key="4">
    <source>
        <dbReference type="ARBA" id="ARBA00022490"/>
    </source>
</evidence>
<comment type="similarity">
    <text evidence="2 11">Belongs to the ArgJ family.</text>
</comment>
<keyword evidence="9 11" id="KW-0511">Multifunctional enzyme</keyword>
<dbReference type="GO" id="GO:0004042">
    <property type="term" value="F:L-glutamate N-acetyltransferase activity"/>
    <property type="evidence" value="ECO:0007669"/>
    <property type="project" value="UniProtKB-UniRule"/>
</dbReference>
<keyword evidence="15" id="KW-1185">Reference proteome</keyword>